<reference evidence="1" key="1">
    <citation type="submission" date="2021-06" db="EMBL/GenBank/DDBJ databases">
        <authorList>
            <person name="Hodson N. C."/>
            <person name="Mongue J. A."/>
            <person name="Jaron S. K."/>
        </authorList>
    </citation>
    <scope>NUCLEOTIDE SEQUENCE</scope>
</reference>
<evidence type="ECO:0000313" key="2">
    <source>
        <dbReference type="Proteomes" id="UP000708208"/>
    </source>
</evidence>
<evidence type="ECO:0000313" key="1">
    <source>
        <dbReference type="EMBL" id="CAG7718652.1"/>
    </source>
</evidence>
<feature type="non-terminal residue" evidence="1">
    <location>
        <position position="1"/>
    </location>
</feature>
<protein>
    <submittedName>
        <fullName evidence="1">Uncharacterized protein</fullName>
    </submittedName>
</protein>
<dbReference type="EMBL" id="CAJVCH010054958">
    <property type="protein sequence ID" value="CAG7718652.1"/>
    <property type="molecule type" value="Genomic_DNA"/>
</dbReference>
<accession>A0A8J2NUA1</accession>
<sequence>EPSLTKMETLSGLFAGSFWKDACLNWLTRFWNSWDLLRVAIMGDMDTVEETFFNGADTSGTLGQTKAVQSSEDLVDKLKIT</sequence>
<keyword evidence="2" id="KW-1185">Reference proteome</keyword>
<dbReference type="Proteomes" id="UP000708208">
    <property type="component" value="Unassembled WGS sequence"/>
</dbReference>
<gene>
    <name evidence="1" type="ORF">AFUS01_LOCUS8027</name>
</gene>
<comment type="caution">
    <text evidence="1">The sequence shown here is derived from an EMBL/GenBank/DDBJ whole genome shotgun (WGS) entry which is preliminary data.</text>
</comment>
<name>A0A8J2NUA1_9HEXA</name>
<organism evidence="1 2">
    <name type="scientific">Allacma fusca</name>
    <dbReference type="NCBI Taxonomy" id="39272"/>
    <lineage>
        <taxon>Eukaryota</taxon>
        <taxon>Metazoa</taxon>
        <taxon>Ecdysozoa</taxon>
        <taxon>Arthropoda</taxon>
        <taxon>Hexapoda</taxon>
        <taxon>Collembola</taxon>
        <taxon>Symphypleona</taxon>
        <taxon>Sminthuridae</taxon>
        <taxon>Allacma</taxon>
    </lineage>
</organism>
<dbReference type="AlphaFoldDB" id="A0A8J2NUA1"/>
<proteinExistence type="predicted"/>